<name>A0ABU7WGQ7_9GAMM</name>
<keyword evidence="1" id="KW-0812">Transmembrane</keyword>
<evidence type="ECO:0000256" key="1">
    <source>
        <dbReference type="SAM" id="Phobius"/>
    </source>
</evidence>
<dbReference type="Proteomes" id="UP001358324">
    <property type="component" value="Unassembled WGS sequence"/>
</dbReference>
<feature type="transmembrane region" description="Helical" evidence="1">
    <location>
        <begin position="42"/>
        <end position="59"/>
    </location>
</feature>
<dbReference type="RefSeq" id="WP_332078888.1">
    <property type="nucleotide sequence ID" value="NZ_JAZHBM010000003.1"/>
</dbReference>
<keyword evidence="1" id="KW-1133">Transmembrane helix</keyword>
<protein>
    <recommendedName>
        <fullName evidence="4">DUF2244 domain-containing protein</fullName>
    </recommendedName>
</protein>
<reference evidence="2 3" key="1">
    <citation type="submission" date="2024-01" db="EMBL/GenBank/DDBJ databases">
        <title>Novel species of the genus Luteimonas isolated from rivers.</title>
        <authorList>
            <person name="Lu H."/>
        </authorList>
    </citation>
    <scope>NUCLEOTIDE SEQUENCE [LARGE SCALE GENOMIC DNA]</scope>
    <source>
        <strain evidence="2 3">SMYT11W</strain>
    </source>
</reference>
<comment type="caution">
    <text evidence="2">The sequence shown here is derived from an EMBL/GenBank/DDBJ whole genome shotgun (WGS) entry which is preliminary data.</text>
</comment>
<gene>
    <name evidence="2" type="ORF">V3391_13170</name>
</gene>
<accession>A0ABU7WGQ7</accession>
<evidence type="ECO:0008006" key="4">
    <source>
        <dbReference type="Google" id="ProtNLM"/>
    </source>
</evidence>
<evidence type="ECO:0000313" key="2">
    <source>
        <dbReference type="EMBL" id="MEF3083157.1"/>
    </source>
</evidence>
<dbReference type="EMBL" id="JAZHBM010000003">
    <property type="protein sequence ID" value="MEF3083157.1"/>
    <property type="molecule type" value="Genomic_DNA"/>
</dbReference>
<keyword evidence="1" id="KW-0472">Membrane</keyword>
<feature type="transmembrane region" description="Helical" evidence="1">
    <location>
        <begin position="12"/>
        <end position="36"/>
    </location>
</feature>
<proteinExistence type="predicted"/>
<sequence length="191" mass="20615">MDDGYDVREPAGGCIAMVSTIAMAIWIAGILVASAFGDLSPATLAVFSLAVLGLALLAFRRCRRRPKRVLIGADAHGIRIPRRLWINDDPDWLQYAWSVVGDIAAHANGGYGGDGHSIAITVDLREADRRLLMSRHGGFPRDPEGRVQLNVPFAGSMSRARAEARTLESLRARWAVSSPVGGHNRGTYTAP</sequence>
<organism evidence="2 3">
    <name type="scientific">Luteimonas flava</name>
    <dbReference type="NCBI Taxonomy" id="3115822"/>
    <lineage>
        <taxon>Bacteria</taxon>
        <taxon>Pseudomonadati</taxon>
        <taxon>Pseudomonadota</taxon>
        <taxon>Gammaproteobacteria</taxon>
        <taxon>Lysobacterales</taxon>
        <taxon>Lysobacteraceae</taxon>
        <taxon>Luteimonas</taxon>
    </lineage>
</organism>
<keyword evidence="3" id="KW-1185">Reference proteome</keyword>
<evidence type="ECO:0000313" key="3">
    <source>
        <dbReference type="Proteomes" id="UP001358324"/>
    </source>
</evidence>